<gene>
    <name evidence="2" type="ORF">AVDCRST_MAG57-2359</name>
</gene>
<evidence type="ECO:0000313" key="2">
    <source>
        <dbReference type="EMBL" id="CAA9256557.1"/>
    </source>
</evidence>
<feature type="compositionally biased region" description="Low complexity" evidence="1">
    <location>
        <begin position="74"/>
        <end position="86"/>
    </location>
</feature>
<feature type="compositionally biased region" description="Low complexity" evidence="1">
    <location>
        <begin position="116"/>
        <end position="127"/>
    </location>
</feature>
<feature type="compositionally biased region" description="Basic residues" evidence="1">
    <location>
        <begin position="204"/>
        <end position="214"/>
    </location>
</feature>
<feature type="compositionally biased region" description="Basic residues" evidence="1">
    <location>
        <begin position="7"/>
        <end position="17"/>
    </location>
</feature>
<name>A0A6J4IMD0_9ACTN</name>
<feature type="compositionally biased region" description="Basic and acidic residues" evidence="1">
    <location>
        <begin position="52"/>
        <end position="67"/>
    </location>
</feature>
<reference evidence="2" key="1">
    <citation type="submission" date="2020-02" db="EMBL/GenBank/DDBJ databases">
        <authorList>
            <person name="Meier V. D."/>
        </authorList>
    </citation>
    <scope>NUCLEOTIDE SEQUENCE</scope>
    <source>
        <strain evidence="2">AVDCRST_MAG57</strain>
    </source>
</reference>
<protein>
    <submittedName>
        <fullName evidence="2">DNA-dependent DNA polymerase beta chain</fullName>
    </submittedName>
</protein>
<feature type="compositionally biased region" description="Low complexity" evidence="1">
    <location>
        <begin position="285"/>
        <end position="296"/>
    </location>
</feature>
<feature type="compositionally biased region" description="Basic residues" evidence="1">
    <location>
        <begin position="150"/>
        <end position="161"/>
    </location>
</feature>
<feature type="compositionally biased region" description="Basic and acidic residues" evidence="1">
    <location>
        <begin position="188"/>
        <end position="203"/>
    </location>
</feature>
<proteinExistence type="predicted"/>
<feature type="non-terminal residue" evidence="2">
    <location>
        <position position="322"/>
    </location>
</feature>
<organism evidence="2">
    <name type="scientific">uncultured Blastococcus sp</name>
    <dbReference type="NCBI Taxonomy" id="217144"/>
    <lineage>
        <taxon>Bacteria</taxon>
        <taxon>Bacillati</taxon>
        <taxon>Actinomycetota</taxon>
        <taxon>Actinomycetes</taxon>
        <taxon>Geodermatophilales</taxon>
        <taxon>Geodermatophilaceae</taxon>
        <taxon>Blastococcus</taxon>
        <taxon>environmental samples</taxon>
    </lineage>
</organism>
<feature type="non-terminal residue" evidence="2">
    <location>
        <position position="1"/>
    </location>
</feature>
<evidence type="ECO:0000256" key="1">
    <source>
        <dbReference type="SAM" id="MobiDB-lite"/>
    </source>
</evidence>
<feature type="compositionally biased region" description="Basic residues" evidence="1">
    <location>
        <begin position="268"/>
        <end position="283"/>
    </location>
</feature>
<accession>A0A6J4IMD0</accession>
<dbReference type="AlphaFoldDB" id="A0A6J4IMD0"/>
<feature type="region of interest" description="Disordered" evidence="1">
    <location>
        <begin position="1"/>
        <end position="322"/>
    </location>
</feature>
<feature type="compositionally biased region" description="Basic and acidic residues" evidence="1">
    <location>
        <begin position="297"/>
        <end position="322"/>
    </location>
</feature>
<feature type="compositionally biased region" description="Basic residues" evidence="1">
    <location>
        <begin position="230"/>
        <end position="246"/>
    </location>
</feature>
<sequence>GRLPDRGRRRRQAQRRAARPEDPHQHAQGPQGRRPQDGRGRRRGAQGPGARVPDEARAGLRRAGADGRRRRALPRGPQGRPAPALRLVRRRQPDPRDGRGSDRAGPRVPGPHRPLAQAHRGQRADAGAAGGAAGRRRRVERGAGALPDPHRHRVRHQRRRQPRPDRGAARPPGRRRRQRALRPAGGLDSHDRPHADGGREPAHRRPRSLHRPAGHRAQAAQRNPEAAAGKHLRRRGGVRRLRRVRHGGGDQLPPRAARPAPPAADPRRRARLRVRHRHRRPRPRPAGLAGQRLRAGAGDRRPRRPRDQHLGRRRPAGLDRRL</sequence>
<feature type="compositionally biased region" description="Low complexity" evidence="1">
    <location>
        <begin position="216"/>
        <end position="227"/>
    </location>
</feature>
<feature type="compositionally biased region" description="Basic and acidic residues" evidence="1">
    <location>
        <begin position="91"/>
        <end position="105"/>
    </location>
</feature>
<dbReference type="EMBL" id="CADCTI010000196">
    <property type="protein sequence ID" value="CAA9256557.1"/>
    <property type="molecule type" value="Genomic_DNA"/>
</dbReference>